<dbReference type="EC" id="2.7.7.7" evidence="1"/>
<dbReference type="GO" id="GO:0003887">
    <property type="term" value="F:DNA-directed DNA polymerase activity"/>
    <property type="evidence" value="ECO:0007669"/>
    <property type="project" value="UniProtKB-EC"/>
</dbReference>
<accession>A0A098BUU5</accession>
<dbReference type="InterPro" id="IPR002298">
    <property type="entry name" value="DNA_polymerase_A"/>
</dbReference>
<evidence type="ECO:0000313" key="6">
    <source>
        <dbReference type="EMBL" id="CDZ91491.1"/>
    </source>
</evidence>
<proteinExistence type="predicted"/>
<dbReference type="Pfam" id="PF00476">
    <property type="entry name" value="DNA_pol_A"/>
    <property type="match status" value="1"/>
</dbReference>
<protein>
    <recommendedName>
        <fullName evidence="1">DNA-directed DNA polymerase</fullName>
        <ecNumber evidence="1">2.7.7.7</ecNumber>
    </recommendedName>
</protein>
<evidence type="ECO:0000259" key="5">
    <source>
        <dbReference type="SMART" id="SM00482"/>
    </source>
</evidence>
<dbReference type="OrthoDB" id="4414061at2"/>
<dbReference type="GO" id="GO:0006261">
    <property type="term" value="P:DNA-templated DNA replication"/>
    <property type="evidence" value="ECO:0007669"/>
    <property type="project" value="InterPro"/>
</dbReference>
<feature type="region of interest" description="Disordered" evidence="4">
    <location>
        <begin position="1"/>
        <end position="20"/>
    </location>
</feature>
<keyword evidence="2" id="KW-0235">DNA replication</keyword>
<evidence type="ECO:0000313" key="7">
    <source>
        <dbReference type="Proteomes" id="UP000042997"/>
    </source>
</evidence>
<evidence type="ECO:0000256" key="1">
    <source>
        <dbReference type="ARBA" id="ARBA00012417"/>
    </source>
</evidence>
<dbReference type="InterPro" id="IPR001098">
    <property type="entry name" value="DNA-dir_DNA_pol_A_palm_dom"/>
</dbReference>
<evidence type="ECO:0000256" key="3">
    <source>
        <dbReference type="ARBA" id="ARBA00049244"/>
    </source>
</evidence>
<dbReference type="eggNOG" id="COG0749">
    <property type="taxonomic scope" value="Bacteria"/>
</dbReference>
<reference evidence="6 7" key="1">
    <citation type="journal article" date="2014" name="Genome Announc.">
        <title>Draft Genome Sequence of Propane- and Butane-Oxidizing Actinobacterium Rhodococcus ruber IEGM 231.</title>
        <authorList>
            <person name="Ivshina I.B."/>
            <person name="Kuyukina M.S."/>
            <person name="Krivoruchko A.V."/>
            <person name="Barbe V."/>
            <person name="Fischer C."/>
        </authorList>
    </citation>
    <scope>NUCLEOTIDE SEQUENCE [LARGE SCALE GENOMIC DNA]</scope>
</reference>
<dbReference type="Gene3D" id="1.20.1060.10">
    <property type="entry name" value="Taq DNA Polymerase, Chain T, domain 4"/>
    <property type="match status" value="1"/>
</dbReference>
<dbReference type="PANTHER" id="PTHR10133">
    <property type="entry name" value="DNA POLYMERASE I"/>
    <property type="match status" value="1"/>
</dbReference>
<dbReference type="InterPro" id="IPR043502">
    <property type="entry name" value="DNA/RNA_pol_sf"/>
</dbReference>
<dbReference type="PANTHER" id="PTHR10133:SF27">
    <property type="entry name" value="DNA POLYMERASE NU"/>
    <property type="match status" value="1"/>
</dbReference>
<dbReference type="CDD" id="cd06444">
    <property type="entry name" value="DNA_pol_A"/>
    <property type="match status" value="1"/>
</dbReference>
<feature type="compositionally biased region" description="Polar residues" evidence="4">
    <location>
        <begin position="1"/>
        <end position="10"/>
    </location>
</feature>
<evidence type="ECO:0000256" key="2">
    <source>
        <dbReference type="ARBA" id="ARBA00022705"/>
    </source>
</evidence>
<comment type="catalytic activity">
    <reaction evidence="3">
        <text>DNA(n) + a 2'-deoxyribonucleoside 5'-triphosphate = DNA(n+1) + diphosphate</text>
        <dbReference type="Rhea" id="RHEA:22508"/>
        <dbReference type="Rhea" id="RHEA-COMP:17339"/>
        <dbReference type="Rhea" id="RHEA-COMP:17340"/>
        <dbReference type="ChEBI" id="CHEBI:33019"/>
        <dbReference type="ChEBI" id="CHEBI:61560"/>
        <dbReference type="ChEBI" id="CHEBI:173112"/>
        <dbReference type="EC" id="2.7.7.7"/>
    </reaction>
</comment>
<sequence length="538" mass="57698">MRVRSRTWTGPSAGGVGTAVQTGPVRTVLVPDTAGGQSPGGWTVPVDPDGRPLAAAEHHDDLTTFVRTCEATNPPRWIWTGTASVYPALLRGGARVRRCHDLASTRAILNVRAGIPAPPGQPIDQRPGLFDVAPTADLDSVLAEFARQRAELGGRARLELLVAAESAGTLAAAEMSFDGLPFSADAHRRVLERTLGPRPTDDGLPPRITELNARIGAVFGRALNPASHTEVLDAFRREGIEVPSTRKWVLRELDHPAVPLLLQHRDLSKLHSTNGWHWLDTWVRDGRFRPVYVPGAVVSGRWASRGGGALQIPKALRSSVIAEPGHVFVIADAGQLEPRILAAMSGDPRMTTAAGAEDLYAPVAATTFGGDRAKAKVAVLGVLYGATSGESRALLTILRRSFPEAVEFVERAARAGERGEVVHSWLGRACPPPDAGFFVHGDARARGRFTRNFVVQATAAEWALCVLADLRLRLAAGDAGELVFFQHDEIVVHTRTPETATAHLSAAVESATRLLFGATEVRFPMQVSVRDCYGADES</sequence>
<dbReference type="GO" id="GO:0006302">
    <property type="term" value="P:double-strand break repair"/>
    <property type="evidence" value="ECO:0007669"/>
    <property type="project" value="TreeGrafter"/>
</dbReference>
<name>A0A098BUU5_9NOCA</name>
<dbReference type="Proteomes" id="UP000042997">
    <property type="component" value="Unassembled WGS sequence"/>
</dbReference>
<organism evidence="6 7">
    <name type="scientific">Rhodococcus ruber</name>
    <dbReference type="NCBI Taxonomy" id="1830"/>
    <lineage>
        <taxon>Bacteria</taxon>
        <taxon>Bacillati</taxon>
        <taxon>Actinomycetota</taxon>
        <taxon>Actinomycetes</taxon>
        <taxon>Mycobacteriales</taxon>
        <taxon>Nocardiaceae</taxon>
        <taxon>Rhodococcus</taxon>
    </lineage>
</organism>
<dbReference type="Gene3D" id="3.30.70.370">
    <property type="match status" value="1"/>
</dbReference>
<dbReference type="Gene3D" id="1.10.150.20">
    <property type="entry name" value="5' to 3' exonuclease, C-terminal subdomain"/>
    <property type="match status" value="1"/>
</dbReference>
<keyword evidence="6" id="KW-0808">Transferase</keyword>
<dbReference type="GO" id="GO:0003677">
    <property type="term" value="F:DNA binding"/>
    <property type="evidence" value="ECO:0007669"/>
    <property type="project" value="InterPro"/>
</dbReference>
<dbReference type="SUPFAM" id="SSF56672">
    <property type="entry name" value="DNA/RNA polymerases"/>
    <property type="match status" value="1"/>
</dbReference>
<feature type="domain" description="DNA-directed DNA polymerase family A palm" evidence="5">
    <location>
        <begin position="313"/>
        <end position="498"/>
    </location>
</feature>
<evidence type="ECO:0000256" key="4">
    <source>
        <dbReference type="SAM" id="MobiDB-lite"/>
    </source>
</evidence>
<dbReference type="AlphaFoldDB" id="A0A098BUU5"/>
<dbReference type="EMBL" id="CCSD01000099">
    <property type="protein sequence ID" value="CDZ91491.1"/>
    <property type="molecule type" value="Genomic_DNA"/>
</dbReference>
<dbReference type="NCBIfam" id="NF011538">
    <property type="entry name" value="PRK14975.1-1"/>
    <property type="match status" value="1"/>
</dbReference>
<feature type="region of interest" description="Disordered" evidence="4">
    <location>
        <begin position="31"/>
        <end position="52"/>
    </location>
</feature>
<gene>
    <name evidence="6" type="ORF">RHRU231_840020</name>
</gene>
<dbReference type="SMART" id="SM00482">
    <property type="entry name" value="POLAc"/>
    <property type="match status" value="1"/>
</dbReference>
<keyword evidence="6" id="KW-0548">Nucleotidyltransferase</keyword>